<proteinExistence type="predicted"/>
<gene>
    <name evidence="1" type="primary">Acey_s1138.g3673</name>
    <name evidence="1" type="ORF">Y032_1138g3673</name>
</gene>
<evidence type="ECO:0000313" key="2">
    <source>
        <dbReference type="Proteomes" id="UP000024635"/>
    </source>
</evidence>
<sequence length="484" mass="55705">MYEGDNISAFRPVVLVMFSRNLIVYEVPVNSSYNFTIMKGSDMKLYCWPLRKSLLWFDLERPIWTYEGSNNTTKIDGDYSATVTAVEDGVISCVVQQTFPQKPLCRVIYHIRTVLEKQVLAPPMEPKSLKASVSSNMSRVVNLTWEMKWKEKTPSSRIIVYLKFFYESGDTVYIGNYDWFDLPPDTTQFSFFMKRAKCAVEIVVSAFLSEGFETKSAPHRVEFNFQEEFALSPVQSEIVANGSGVELHWTTTGDKENEISEYLAIMTISHNGTKTSVEKTALSSTNAMLPAIYSGKYNFAIVAMYNDYAIDTKVFKEMEMEVTVPTPTKVHLTFEHPKLAYVHFQSPMTEWVLDEYKGCEVYICRSANITAECKSKRISHRERIGSFTEMGSNEYYYTTVTCFSIERYGPQTSWIVFKTPTNWKVGVPKEEKVHNSGVEMKLYVDEGFNVDLSWSFYFVNKTQLEKQHVRSVDVSVHRKVTYPE</sequence>
<dbReference type="OrthoDB" id="5889693at2759"/>
<keyword evidence="2" id="KW-1185">Reference proteome</keyword>
<accession>A0A016W6D0</accession>
<dbReference type="AlphaFoldDB" id="A0A016W6D0"/>
<evidence type="ECO:0000313" key="1">
    <source>
        <dbReference type="EMBL" id="EYC35136.1"/>
    </source>
</evidence>
<name>A0A016W6D0_9BILA</name>
<organism evidence="1 2">
    <name type="scientific">Ancylostoma ceylanicum</name>
    <dbReference type="NCBI Taxonomy" id="53326"/>
    <lineage>
        <taxon>Eukaryota</taxon>
        <taxon>Metazoa</taxon>
        <taxon>Ecdysozoa</taxon>
        <taxon>Nematoda</taxon>
        <taxon>Chromadorea</taxon>
        <taxon>Rhabditida</taxon>
        <taxon>Rhabditina</taxon>
        <taxon>Rhabditomorpha</taxon>
        <taxon>Strongyloidea</taxon>
        <taxon>Ancylostomatidae</taxon>
        <taxon>Ancylostomatinae</taxon>
        <taxon>Ancylostoma</taxon>
    </lineage>
</organism>
<reference evidence="2" key="1">
    <citation type="journal article" date="2015" name="Nat. Genet.">
        <title>The genome and transcriptome of the zoonotic hookworm Ancylostoma ceylanicum identify infection-specific gene families.</title>
        <authorList>
            <person name="Schwarz E.M."/>
            <person name="Hu Y."/>
            <person name="Antoshechkin I."/>
            <person name="Miller M.M."/>
            <person name="Sternberg P.W."/>
            <person name="Aroian R.V."/>
        </authorList>
    </citation>
    <scope>NUCLEOTIDE SEQUENCE</scope>
    <source>
        <strain evidence="2">HY135</strain>
    </source>
</reference>
<dbReference type="EMBL" id="JARK01000737">
    <property type="protein sequence ID" value="EYC35136.1"/>
    <property type="molecule type" value="Genomic_DNA"/>
</dbReference>
<protein>
    <submittedName>
        <fullName evidence="1">Uncharacterized protein</fullName>
    </submittedName>
</protein>
<dbReference type="Proteomes" id="UP000024635">
    <property type="component" value="Unassembled WGS sequence"/>
</dbReference>
<comment type="caution">
    <text evidence="1">The sequence shown here is derived from an EMBL/GenBank/DDBJ whole genome shotgun (WGS) entry which is preliminary data.</text>
</comment>